<proteinExistence type="predicted"/>
<evidence type="ECO:0000313" key="2">
    <source>
        <dbReference type="Proteomes" id="UP000294829"/>
    </source>
</evidence>
<comment type="caution">
    <text evidence="1">The sequence shown here is derived from an EMBL/GenBank/DDBJ whole genome shotgun (WGS) entry which is preliminary data.</text>
</comment>
<reference evidence="1 2" key="1">
    <citation type="submission" date="2019-03" db="EMBL/GenBank/DDBJ databases">
        <title>Sapientia aquatica gen. nov., sp. nov., isolated from a crater lake.</title>
        <authorList>
            <person name="Felfoldi T."/>
            <person name="Szabo A."/>
            <person name="Toth E."/>
            <person name="Schumann P."/>
            <person name="Keki Z."/>
            <person name="Marialigeti K."/>
            <person name="Mathe I."/>
        </authorList>
    </citation>
    <scope>NUCLEOTIDE SEQUENCE [LARGE SCALE GENOMIC DNA]</scope>
    <source>
        <strain evidence="1 2">SA-152</strain>
    </source>
</reference>
<dbReference type="AlphaFoldDB" id="A0A4R5W619"/>
<keyword evidence="2" id="KW-1185">Reference proteome</keyword>
<dbReference type="EMBL" id="SMYL01000001">
    <property type="protein sequence ID" value="TDK68537.1"/>
    <property type="molecule type" value="Genomic_DNA"/>
</dbReference>
<accession>A0A4R5W619</accession>
<evidence type="ECO:0000313" key="1">
    <source>
        <dbReference type="EMBL" id="TDK68537.1"/>
    </source>
</evidence>
<gene>
    <name evidence="1" type="ORF">E2I14_03075</name>
</gene>
<name>A0A4R5W619_9BURK</name>
<sequence>MNNEARLIDNILIGRRTVFPEIFAVHISTQDHMCSLSSYTHDEWDKEMISLPLTYFQTILQGHYLKAGH</sequence>
<organism evidence="1 2">
    <name type="scientific">Sapientia aquatica</name>
    <dbReference type="NCBI Taxonomy" id="1549640"/>
    <lineage>
        <taxon>Bacteria</taxon>
        <taxon>Pseudomonadati</taxon>
        <taxon>Pseudomonadota</taxon>
        <taxon>Betaproteobacteria</taxon>
        <taxon>Burkholderiales</taxon>
        <taxon>Oxalobacteraceae</taxon>
        <taxon>Sapientia</taxon>
    </lineage>
</organism>
<dbReference type="RefSeq" id="WP_133325277.1">
    <property type="nucleotide sequence ID" value="NZ_SMYL01000001.1"/>
</dbReference>
<dbReference type="Proteomes" id="UP000294829">
    <property type="component" value="Unassembled WGS sequence"/>
</dbReference>
<protein>
    <submittedName>
        <fullName evidence="1">Uncharacterized protein</fullName>
    </submittedName>
</protein>